<dbReference type="Proteomes" id="UP000030680">
    <property type="component" value="Unassembled WGS sequence"/>
</dbReference>
<sequence>MEVQDRKRLKTQHSELEWKLKKVIRESSGETVLHLLPNRLDSSFHNIVCSISKHQVNIYDCAHFGQNLDLFMAFRSEPGEEFLCGAWVKADVEESDALSDSILAVGSKSGKIHLLSLAHCQEIENIDASEIGTSIVGLAGSSLHAVTFISCSTDGNVKIWKRKGNMSVLLGIVSFPSVIVSFANDHTMLLAGKDHTLRKFDISSILESTACRPFHFQEDDGQIVLKKSNMSKLCHFQVLHDHQVICSFTDGVVLLVDILSEEQLMKWDINNFSKSDPCRFGICPEGDYFVVSNSNGVVYLYDIPTGKKVNMENKEIRQQNFHNNL</sequence>
<keyword evidence="4" id="KW-0804">Transcription</keyword>
<keyword evidence="1" id="KW-0853">WD repeat</keyword>
<dbReference type="Gramene" id="EME32839">
    <property type="protein sequence ID" value="EME32839"/>
    <property type="gene ID" value="Gasu_01940"/>
</dbReference>
<evidence type="ECO:0000313" key="6">
    <source>
        <dbReference type="EMBL" id="EME32839.1"/>
    </source>
</evidence>
<evidence type="ECO:0000256" key="1">
    <source>
        <dbReference type="ARBA" id="ARBA00022574"/>
    </source>
</evidence>
<dbReference type="OrthoDB" id="7318948at2759"/>
<reference evidence="7" key="1">
    <citation type="journal article" date="2013" name="Science">
        <title>Gene transfer from bacteria and archaea facilitated evolution of an extremophilic eukaryote.</title>
        <authorList>
            <person name="Schonknecht G."/>
            <person name="Chen W.H."/>
            <person name="Ternes C.M."/>
            <person name="Barbier G.G."/>
            <person name="Shrestha R.P."/>
            <person name="Stanke M."/>
            <person name="Brautigam A."/>
            <person name="Baker B.J."/>
            <person name="Banfield J.F."/>
            <person name="Garavito R.M."/>
            <person name="Carr K."/>
            <person name="Wilkerson C."/>
            <person name="Rensing S.A."/>
            <person name="Gagneul D."/>
            <person name="Dickenson N.E."/>
            <person name="Oesterhelt C."/>
            <person name="Lercher M.J."/>
            <person name="Weber A.P."/>
        </authorList>
    </citation>
    <scope>NUCLEOTIDE SEQUENCE [LARGE SCALE GENOMIC DNA]</scope>
    <source>
        <strain evidence="7">074W</strain>
    </source>
</reference>
<gene>
    <name evidence="6" type="ORF">Gasu_01940</name>
</gene>
<dbReference type="Gene3D" id="2.130.10.10">
    <property type="entry name" value="YVTN repeat-like/Quinoprotein amine dehydrogenase"/>
    <property type="match status" value="1"/>
</dbReference>
<dbReference type="GeneID" id="17091384"/>
<evidence type="ECO:0000256" key="2">
    <source>
        <dbReference type="ARBA" id="ARBA00022737"/>
    </source>
</evidence>
<evidence type="ECO:0000256" key="5">
    <source>
        <dbReference type="SAM" id="Phobius"/>
    </source>
</evidence>
<proteinExistence type="predicted"/>
<dbReference type="AlphaFoldDB" id="M2YAE9"/>
<protein>
    <recommendedName>
        <fullName evidence="8">Transducin family protein / WD-40 repeat family protein</fullName>
    </recommendedName>
</protein>
<keyword evidence="2" id="KW-0677">Repeat</keyword>
<dbReference type="PANTHER" id="PTHR10253">
    <property type="entry name" value="POLYCOMB PROTEIN"/>
    <property type="match status" value="1"/>
</dbReference>
<keyword evidence="3" id="KW-0805">Transcription regulation</keyword>
<keyword evidence="5" id="KW-0472">Membrane</keyword>
<accession>M2YAE9</accession>
<dbReference type="InterPro" id="IPR036322">
    <property type="entry name" value="WD40_repeat_dom_sf"/>
</dbReference>
<keyword evidence="5" id="KW-1133">Transmembrane helix</keyword>
<dbReference type="InterPro" id="IPR015943">
    <property type="entry name" value="WD40/YVTN_repeat-like_dom_sf"/>
</dbReference>
<evidence type="ECO:0008006" key="8">
    <source>
        <dbReference type="Google" id="ProtNLM"/>
    </source>
</evidence>
<evidence type="ECO:0000313" key="7">
    <source>
        <dbReference type="Proteomes" id="UP000030680"/>
    </source>
</evidence>
<dbReference type="KEGG" id="gsl:Gasu_01940"/>
<evidence type="ECO:0000256" key="4">
    <source>
        <dbReference type="ARBA" id="ARBA00023163"/>
    </source>
</evidence>
<feature type="transmembrane region" description="Helical" evidence="5">
    <location>
        <begin position="166"/>
        <end position="183"/>
    </location>
</feature>
<keyword evidence="5" id="KW-0812">Transmembrane</keyword>
<organism evidence="6 7">
    <name type="scientific">Galdieria sulphuraria</name>
    <name type="common">Red alga</name>
    <dbReference type="NCBI Taxonomy" id="130081"/>
    <lineage>
        <taxon>Eukaryota</taxon>
        <taxon>Rhodophyta</taxon>
        <taxon>Bangiophyceae</taxon>
        <taxon>Galdieriales</taxon>
        <taxon>Galdieriaceae</taxon>
        <taxon>Galdieria</taxon>
    </lineage>
</organism>
<dbReference type="InterPro" id="IPR051243">
    <property type="entry name" value="PcG_WD-repeat"/>
</dbReference>
<evidence type="ECO:0000256" key="3">
    <source>
        <dbReference type="ARBA" id="ARBA00023015"/>
    </source>
</evidence>
<name>M2YAE9_GALSU</name>
<keyword evidence="7" id="KW-1185">Reference proteome</keyword>
<dbReference type="EMBL" id="KB454484">
    <property type="protein sequence ID" value="EME32839.1"/>
    <property type="molecule type" value="Genomic_DNA"/>
</dbReference>
<dbReference type="RefSeq" id="XP_005709359.1">
    <property type="nucleotide sequence ID" value="XM_005709302.1"/>
</dbReference>
<dbReference type="SUPFAM" id="SSF50978">
    <property type="entry name" value="WD40 repeat-like"/>
    <property type="match status" value="1"/>
</dbReference>